<keyword evidence="7" id="KW-1185">Reference proteome</keyword>
<feature type="region of interest" description="Disordered" evidence="2">
    <location>
        <begin position="251"/>
        <end position="315"/>
    </location>
</feature>
<name>A0A9P1DT99_9DINO</name>
<protein>
    <recommendedName>
        <fullName evidence="8">Ubiquitinyl hydrolase 1</fullName>
    </recommendedName>
</protein>
<feature type="domain" description="RRM" evidence="3">
    <location>
        <begin position="58"/>
        <end position="135"/>
    </location>
</feature>
<dbReference type="InterPro" id="IPR000504">
    <property type="entry name" value="RRM_dom"/>
</dbReference>
<evidence type="ECO:0000256" key="2">
    <source>
        <dbReference type="SAM" id="MobiDB-lite"/>
    </source>
</evidence>
<feature type="region of interest" description="Disordered" evidence="2">
    <location>
        <begin position="1"/>
        <end position="53"/>
    </location>
</feature>
<dbReference type="Pfam" id="PF02338">
    <property type="entry name" value="OTU"/>
    <property type="match status" value="1"/>
</dbReference>
<dbReference type="SMART" id="SM00360">
    <property type="entry name" value="RRM"/>
    <property type="match status" value="2"/>
</dbReference>
<evidence type="ECO:0000313" key="7">
    <source>
        <dbReference type="Proteomes" id="UP001152797"/>
    </source>
</evidence>
<sequence>MAEEDEKVAASQPDGAMTQPGPVQGVPADGAAAPMLGFGTDVPTPPPATVPGRHAERDRLFVSKVPQLLGQAELRAHFAQFGELTDVYLPSAPGGGGHKSICFVSYTDASGIQRAMAHGPHEVQGYPISVDIAAPRAPPPSTVTASVQSGCRVFLTKVTSEVTRADLQAYFCRFGELSDCYVPPGNKGIAFVSYKDPNNASSVVANQQHEVKPGPQIAGRTDGWIHNIFLKDMSRSLDRWELDPPERLALRPNKAQPEQSEPVANAAQPEQSEPVANAAQLEQSEPVADELNEPVAEQRAAKARSKNKGGGKRKEWKEIGIETVEAKESLREAARRWLAEKKIIHRPLSTSSNNGKACILSKCGQCLNCTRQWCFSFKTLEELLIERCGECTQEKDVKRLQKHFAKVYSKSHSPGKALLEMTTDGVPQELRPSARQLKNMRPCQQSKALQGISVDSIGQLQVFLEKPPECIRVYTEHVICDPARVCIPFSCNALDDLLADVHLTCWVCDFTFKVSAEGLCLGCIGPLGLVLSESGPTMRMIPAFFVVCNAEDEESTEVALRLFFDSMRARGVELTDGFCDCACLQASLQFLRKEGYRVYMHRCLQHVKTNVKDAAGKHDRIHGRTRLENKELLSFFVQWLEFSAFLCDDIQFHTFWTSILQRMSANEVETDFNEPVMAEYLQRNIFDCSGPLLRASWQSGLGAVPSGYTTFAPNALESHHRALKRLLSGKSAHRNIGQLLQEVGDVITSKAQSGFYKGLRQSVEEVPKNLFHWPKKRHQRLLPAGNDEDEETKSLQVKRLDRAALLAHYREKGPRGTYVASTCKHLLASGDMAVLVYVMPKHKLHLATQRPADMMAALNLSLATTEMEVQSACKHPVSGCYDIMRHQYLAQTFTAVFCTSDKQLFDVHKDFQVYGGHTEHTLFVAGILDSGNSIAAIPKGPKHSQPSKPKRKAQPKKSEKTKRMLKAPQKRPGDSVVLMTEVPAKAEAYLPGLPADGDQPAHSHFAGADDLDDLLCLANLVKGGRCKRVRSHGNFCKQHAHEMKKPERMEASWRSLQTAVEKASGRFDEQQLNMAIHLSLEENEAAKAKRQASIAALKPRLDALGLQRIDTEAHGDCQFLAVVFSAGLPVDPQDFRSQIVGYLKHCACHFEDKISSHFRSFQQYLENMARPHTWGDELTLCAASHLLLRPVVVLSDQAHEKERRFEPPPLIHSSVWGPEVYIVHLNNNHYEATCPLAKPRTKQEHVKREPGNR</sequence>
<dbReference type="Gene3D" id="3.30.70.330">
    <property type="match status" value="2"/>
</dbReference>
<dbReference type="InterPro" id="IPR038765">
    <property type="entry name" value="Papain-like_cys_pep_sf"/>
</dbReference>
<gene>
    <name evidence="5" type="ORF">C1SCF055_LOCUS39324</name>
</gene>
<evidence type="ECO:0000313" key="5">
    <source>
        <dbReference type="EMBL" id="CAI4014418.1"/>
    </source>
</evidence>
<dbReference type="PROSITE" id="PS50102">
    <property type="entry name" value="RRM"/>
    <property type="match status" value="2"/>
</dbReference>
<dbReference type="PROSITE" id="PS50802">
    <property type="entry name" value="OTU"/>
    <property type="match status" value="1"/>
</dbReference>
<dbReference type="EMBL" id="CAMXCT030006335">
    <property type="protein sequence ID" value="CAL4801730.1"/>
    <property type="molecule type" value="Genomic_DNA"/>
</dbReference>
<feature type="compositionally biased region" description="Basic residues" evidence="2">
    <location>
        <begin position="301"/>
        <end position="311"/>
    </location>
</feature>
<dbReference type="EMBL" id="CAMXCT010006335">
    <property type="protein sequence ID" value="CAI4014418.1"/>
    <property type="molecule type" value="Genomic_DNA"/>
</dbReference>
<dbReference type="CDD" id="cd22758">
    <property type="entry name" value="OTU_232R-like"/>
    <property type="match status" value="1"/>
</dbReference>
<dbReference type="EMBL" id="CAMXCT020006335">
    <property type="protein sequence ID" value="CAL1167793.1"/>
    <property type="molecule type" value="Genomic_DNA"/>
</dbReference>
<evidence type="ECO:0000259" key="4">
    <source>
        <dbReference type="PROSITE" id="PS50802"/>
    </source>
</evidence>
<evidence type="ECO:0000313" key="6">
    <source>
        <dbReference type="EMBL" id="CAL4801730.1"/>
    </source>
</evidence>
<comment type="caution">
    <text evidence="5">The sequence shown here is derived from an EMBL/GenBank/DDBJ whole genome shotgun (WGS) entry which is preliminary data.</text>
</comment>
<proteinExistence type="predicted"/>
<feature type="region of interest" description="Disordered" evidence="2">
    <location>
        <begin position="935"/>
        <end position="974"/>
    </location>
</feature>
<reference evidence="6 7" key="2">
    <citation type="submission" date="2024-05" db="EMBL/GenBank/DDBJ databases">
        <authorList>
            <person name="Chen Y."/>
            <person name="Shah S."/>
            <person name="Dougan E. K."/>
            <person name="Thang M."/>
            <person name="Chan C."/>
        </authorList>
    </citation>
    <scope>NUCLEOTIDE SEQUENCE [LARGE SCALE GENOMIC DNA]</scope>
</reference>
<dbReference type="SUPFAM" id="SSF54001">
    <property type="entry name" value="Cysteine proteinases"/>
    <property type="match status" value="1"/>
</dbReference>
<dbReference type="PANTHER" id="PTHR48035:SF2">
    <property type="entry name" value="RNA-BINDING REGION RNP-1 DOMAIN-CONTAINING PROTEIN"/>
    <property type="match status" value="1"/>
</dbReference>
<dbReference type="AlphaFoldDB" id="A0A9P1DT99"/>
<organism evidence="5">
    <name type="scientific">Cladocopium goreaui</name>
    <dbReference type="NCBI Taxonomy" id="2562237"/>
    <lineage>
        <taxon>Eukaryota</taxon>
        <taxon>Sar</taxon>
        <taxon>Alveolata</taxon>
        <taxon>Dinophyceae</taxon>
        <taxon>Suessiales</taxon>
        <taxon>Symbiodiniaceae</taxon>
        <taxon>Cladocopium</taxon>
    </lineage>
</organism>
<dbReference type="Proteomes" id="UP001152797">
    <property type="component" value="Unassembled WGS sequence"/>
</dbReference>
<accession>A0A9P1DT99</accession>
<feature type="domain" description="RRM" evidence="3">
    <location>
        <begin position="151"/>
        <end position="220"/>
    </location>
</feature>
<keyword evidence="1" id="KW-0694">RNA-binding</keyword>
<dbReference type="InterPro" id="IPR053260">
    <property type="entry name" value="hnRNP"/>
</dbReference>
<evidence type="ECO:0008006" key="8">
    <source>
        <dbReference type="Google" id="ProtNLM"/>
    </source>
</evidence>
<dbReference type="InterPro" id="IPR012677">
    <property type="entry name" value="Nucleotide-bd_a/b_plait_sf"/>
</dbReference>
<dbReference type="OrthoDB" id="415023at2759"/>
<dbReference type="Gene3D" id="3.90.70.80">
    <property type="match status" value="1"/>
</dbReference>
<dbReference type="Pfam" id="PF00076">
    <property type="entry name" value="RRM_1"/>
    <property type="match status" value="2"/>
</dbReference>
<dbReference type="GO" id="GO:0003723">
    <property type="term" value="F:RNA binding"/>
    <property type="evidence" value="ECO:0007669"/>
    <property type="project" value="UniProtKB-UniRule"/>
</dbReference>
<evidence type="ECO:0000256" key="1">
    <source>
        <dbReference type="PROSITE-ProRule" id="PRU00176"/>
    </source>
</evidence>
<dbReference type="SUPFAM" id="SSF54928">
    <property type="entry name" value="RNA-binding domain, RBD"/>
    <property type="match status" value="1"/>
</dbReference>
<dbReference type="PANTHER" id="PTHR48035">
    <property type="entry name" value="HETEROGENEOUS NUCLEAR RIBONUCLEOPROTEIN 1"/>
    <property type="match status" value="1"/>
</dbReference>
<feature type="domain" description="OTU" evidence="4">
    <location>
        <begin position="1106"/>
        <end position="1236"/>
    </location>
</feature>
<dbReference type="InterPro" id="IPR003323">
    <property type="entry name" value="OTU_dom"/>
</dbReference>
<evidence type="ECO:0000259" key="3">
    <source>
        <dbReference type="PROSITE" id="PS50102"/>
    </source>
</evidence>
<reference evidence="5" key="1">
    <citation type="submission" date="2022-10" db="EMBL/GenBank/DDBJ databases">
        <authorList>
            <person name="Chen Y."/>
            <person name="Dougan E. K."/>
            <person name="Chan C."/>
            <person name="Rhodes N."/>
            <person name="Thang M."/>
        </authorList>
    </citation>
    <scope>NUCLEOTIDE SEQUENCE</scope>
</reference>
<dbReference type="InterPro" id="IPR035979">
    <property type="entry name" value="RBD_domain_sf"/>
</dbReference>